<dbReference type="InterPro" id="IPR045153">
    <property type="entry name" value="Est1/Ebs1-like"/>
</dbReference>
<dbReference type="Pfam" id="PF10374">
    <property type="entry name" value="EST1"/>
    <property type="match status" value="1"/>
</dbReference>
<dbReference type="PANTHER" id="PTHR15696:SF25">
    <property type="entry name" value="OS08G0305300 PROTEIN"/>
    <property type="match status" value="1"/>
</dbReference>
<evidence type="ECO:0008006" key="8">
    <source>
        <dbReference type="Google" id="ProtNLM"/>
    </source>
</evidence>
<dbReference type="GO" id="GO:0070034">
    <property type="term" value="F:telomerase RNA binding"/>
    <property type="evidence" value="ECO:0000318"/>
    <property type="project" value="GO_Central"/>
</dbReference>
<dbReference type="STRING" id="15368.I1I2R2"/>
<dbReference type="AlphaFoldDB" id="I1I2R2"/>
<keyword evidence="1" id="KW-0677">Repeat</keyword>
<feature type="region of interest" description="Disordered" evidence="2">
    <location>
        <begin position="998"/>
        <end position="1027"/>
    </location>
</feature>
<name>I1I2R2_BRADI</name>
<dbReference type="Gramene" id="KQJ96008">
    <property type="protein sequence ID" value="KQJ96008"/>
    <property type="gene ID" value="BRADI_3g20200v3"/>
</dbReference>
<feature type="domain" description="DNA/RNA-binding" evidence="3">
    <location>
        <begin position="206"/>
        <end position="540"/>
    </location>
</feature>
<dbReference type="SUPFAM" id="SSF48452">
    <property type="entry name" value="TPR-like"/>
    <property type="match status" value="1"/>
</dbReference>
<dbReference type="PANTHER" id="PTHR15696">
    <property type="entry name" value="SMG-7 SUPPRESSOR WITH MORPHOLOGICAL EFFECT ON GENITALIA PROTEIN 7"/>
    <property type="match status" value="1"/>
</dbReference>
<dbReference type="InterPro" id="IPR018834">
    <property type="entry name" value="DNA/RNA-bd_Est1-type"/>
</dbReference>
<sequence>MMAVPMDKATASLSPRELAQRLLKKNAEHDSRLRRAAQSKIPSDPSIWLQMRENYEKIILADPEFSENHEIEYHLWQLHYKRIEEFRGHINSAAASSSAAVQGGKNNVNPDRVKRIKSTFRSFLSEATGFYHDLMLKIRSNHGLPLGYFPEGLDTSVVPGKDKKKIIDMKKGLMSCYRCLIYLGDLARYKGLYGDADSASREYSAASSYYKEAASLCPSNGNPHHQLAILASYSGDEVTAIYRYFRSLAMDSPFSTARENLIIAFEKNRQSYAQLHSKNKVAAARALPSRSVGRGRGRADTRIQPKGANTEVTSKEQEYSIPDILQSFFVRFVRLNGILFTKTSLETFGELSATVASDLQILLSSGPVEELNFGSDAVENALSFVKLIAILVFTVYNVNKDSENPSYAETAKRRVLLQNAYSTTFEFVGYLLKRCLELHDVSSSTYLPAILVFIEWLACHPDYVSSSEMEQKQADARTFFWNQCVAFMNKLILTGLARVDGDDDETCFSDMCTYEEGETGNRIALWEDVELRGFLPLAPAQVILDFSNKHASGADGSTKEKQARVQRILAAGKALMSFVQIDQLRIYFEPTSKKFLMSTEPPVSKAPLAQSGSSHADETNPTEYEHQVTSNVGSVAEKLDVVQTKAQLCAEGDDDEEIVFKPPVSEKPLRGPSELGTNEFIQPVQTSDANWLNNGTPVSLQSTTSASTASTYVQSLPMSSIGWAVNGGPQLIPSVAPRSSQPFNMSDPTWVSTGAPLVAPQSAVPMPSFPSIVPDHYTPASSVPSFSSLDNPHMLPQNSFLLSALKNVNIGANGFLDHRVNGGLNGLQYMGNVPHVSAGVPWNGPIPNLNQFKSTEVTIPSAFDSVLPSVASMDGTTTKFMDTQVAISRKSPVSRPGRHVGPPPGFNNVPSKRRDDFISVGNGHHVQADDIWLNGYRPSLDLVNNQRHAHSNVTTSNSALTTPFPFPGKQAFGMYAGQTNEKQWHDFQLFESTKQLPEHSFPQGHQNNGPLAESQPAQSIWSGRYPV</sequence>
<evidence type="ECO:0000256" key="1">
    <source>
        <dbReference type="ARBA" id="ARBA00022737"/>
    </source>
</evidence>
<dbReference type="Proteomes" id="UP000008810">
    <property type="component" value="Chromosome 3"/>
</dbReference>
<dbReference type="OMA" id="KRCAELH"/>
<organism evidence="6">
    <name type="scientific">Brachypodium distachyon</name>
    <name type="common">Purple false brome</name>
    <name type="synonym">Trachynia distachya</name>
    <dbReference type="NCBI Taxonomy" id="15368"/>
    <lineage>
        <taxon>Eukaryota</taxon>
        <taxon>Viridiplantae</taxon>
        <taxon>Streptophyta</taxon>
        <taxon>Embryophyta</taxon>
        <taxon>Tracheophyta</taxon>
        <taxon>Spermatophyta</taxon>
        <taxon>Magnoliopsida</taxon>
        <taxon>Liliopsida</taxon>
        <taxon>Poales</taxon>
        <taxon>Poaceae</taxon>
        <taxon>BOP clade</taxon>
        <taxon>Pooideae</taxon>
        <taxon>Stipodae</taxon>
        <taxon>Brachypodieae</taxon>
        <taxon>Brachypodium</taxon>
    </lineage>
</organism>
<dbReference type="Gene3D" id="1.25.40.10">
    <property type="entry name" value="Tetratricopeptide repeat domain"/>
    <property type="match status" value="1"/>
</dbReference>
<feature type="domain" description="Telomerase activating protein Est1-like N-terminal" evidence="4">
    <location>
        <begin position="71"/>
        <end position="193"/>
    </location>
</feature>
<dbReference type="KEGG" id="bdi:100826571"/>
<dbReference type="eggNOG" id="KOG2162">
    <property type="taxonomic scope" value="Eukaryota"/>
</dbReference>
<evidence type="ECO:0000256" key="2">
    <source>
        <dbReference type="SAM" id="MobiDB-lite"/>
    </source>
</evidence>
<dbReference type="OrthoDB" id="69928at2759"/>
<dbReference type="InterPro" id="IPR019458">
    <property type="entry name" value="Est1-like_N"/>
</dbReference>
<dbReference type="GO" id="GO:0000184">
    <property type="term" value="P:nuclear-transcribed mRNA catabolic process, nonsense-mediated decay"/>
    <property type="evidence" value="ECO:0000318"/>
    <property type="project" value="GO_Central"/>
</dbReference>
<dbReference type="HOGENOM" id="CLU_010769_0_0_1"/>
<evidence type="ECO:0000259" key="4">
    <source>
        <dbReference type="Pfam" id="PF10374"/>
    </source>
</evidence>
<keyword evidence="7" id="KW-1185">Reference proteome</keyword>
<reference evidence="5" key="2">
    <citation type="submission" date="2017-06" db="EMBL/GenBank/DDBJ databases">
        <title>WGS assembly of Brachypodium distachyon.</title>
        <authorList>
            <consortium name="The International Brachypodium Initiative"/>
            <person name="Lucas S."/>
            <person name="Harmon-Smith M."/>
            <person name="Lail K."/>
            <person name="Tice H."/>
            <person name="Grimwood J."/>
            <person name="Bruce D."/>
            <person name="Barry K."/>
            <person name="Shu S."/>
            <person name="Lindquist E."/>
            <person name="Wang M."/>
            <person name="Pitluck S."/>
            <person name="Vogel J.P."/>
            <person name="Garvin D.F."/>
            <person name="Mockler T.C."/>
            <person name="Schmutz J."/>
            <person name="Rokhsar D."/>
            <person name="Bevan M.W."/>
        </authorList>
    </citation>
    <scope>NUCLEOTIDE SEQUENCE</scope>
    <source>
        <strain evidence="5">Bd21</strain>
    </source>
</reference>
<dbReference type="GO" id="GO:0005697">
    <property type="term" value="C:telomerase holoenzyme complex"/>
    <property type="evidence" value="ECO:0000318"/>
    <property type="project" value="GO_Central"/>
</dbReference>
<reference evidence="6" key="3">
    <citation type="submission" date="2018-08" db="UniProtKB">
        <authorList>
            <consortium name="EnsemblPlants"/>
        </authorList>
    </citation>
    <scope>IDENTIFICATION</scope>
    <source>
        <strain evidence="6">cv. Bd21</strain>
    </source>
</reference>
<evidence type="ECO:0000259" key="3">
    <source>
        <dbReference type="Pfam" id="PF10373"/>
    </source>
</evidence>
<dbReference type="InterPro" id="IPR011990">
    <property type="entry name" value="TPR-like_helical_dom_sf"/>
</dbReference>
<feature type="region of interest" description="Disordered" evidence="2">
    <location>
        <begin position="599"/>
        <end position="624"/>
    </location>
</feature>
<dbReference type="FunFam" id="1.25.40.10:FF:000225">
    <property type="entry name" value="Protein SMG7"/>
    <property type="match status" value="1"/>
</dbReference>
<accession>I1I2R2</accession>
<proteinExistence type="predicted"/>
<evidence type="ECO:0000313" key="6">
    <source>
        <dbReference type="EnsemblPlants" id="KQJ96008"/>
    </source>
</evidence>
<gene>
    <name evidence="6" type="primary">LOC100826571</name>
    <name evidence="5" type="ORF">BRADI_3g20200v3</name>
</gene>
<dbReference type="EnsemblPlants" id="KQJ96008">
    <property type="protein sequence ID" value="KQJ96008"/>
    <property type="gene ID" value="BRADI_3g20200v3"/>
</dbReference>
<evidence type="ECO:0000313" key="5">
    <source>
        <dbReference type="EMBL" id="KQJ96008.1"/>
    </source>
</evidence>
<feature type="compositionally biased region" description="Basic and acidic residues" evidence="2">
    <location>
        <begin position="615"/>
        <end position="624"/>
    </location>
</feature>
<dbReference type="GeneID" id="100826571"/>
<evidence type="ECO:0000313" key="7">
    <source>
        <dbReference type="Proteomes" id="UP000008810"/>
    </source>
</evidence>
<reference evidence="5 6" key="1">
    <citation type="journal article" date="2010" name="Nature">
        <title>Genome sequencing and analysis of the model grass Brachypodium distachyon.</title>
        <authorList>
            <consortium name="International Brachypodium Initiative"/>
        </authorList>
    </citation>
    <scope>NUCLEOTIDE SEQUENCE [LARGE SCALE GENOMIC DNA]</scope>
    <source>
        <strain evidence="5">Bd21</strain>
        <strain evidence="6">cv. Bd21</strain>
    </source>
</reference>
<dbReference type="EMBL" id="CM000882">
    <property type="protein sequence ID" value="KQJ96008.1"/>
    <property type="molecule type" value="Genomic_DNA"/>
</dbReference>
<dbReference type="Pfam" id="PF10373">
    <property type="entry name" value="EST1_DNA_bind"/>
    <property type="match status" value="1"/>
</dbReference>
<protein>
    <recommendedName>
        <fullName evidence="8">DNA/RNA-binding domain-containing protein</fullName>
    </recommendedName>
</protein>
<feature type="compositionally biased region" description="Polar residues" evidence="2">
    <location>
        <begin position="1003"/>
        <end position="1021"/>
    </location>
</feature>
<dbReference type="RefSeq" id="XP_014756550.1">
    <property type="nucleotide sequence ID" value="XM_014901064.2"/>
</dbReference>
<dbReference type="GO" id="GO:0042162">
    <property type="term" value="F:telomeric DNA binding"/>
    <property type="evidence" value="ECO:0000318"/>
    <property type="project" value="GO_Central"/>
</dbReference>
<feature type="region of interest" description="Disordered" evidence="2">
    <location>
        <begin position="889"/>
        <end position="912"/>
    </location>
</feature>
<dbReference type="RefSeq" id="XP_010234570.1">
    <property type="nucleotide sequence ID" value="XM_010236268.3"/>
</dbReference>